<evidence type="ECO:0000313" key="1">
    <source>
        <dbReference type="EMBL" id="WPU96229.1"/>
    </source>
</evidence>
<keyword evidence="2" id="KW-1185">Reference proteome</keyword>
<proteinExistence type="predicted"/>
<organism evidence="1 2">
    <name type="scientific">Mucilaginibacter sabulilitoris</name>
    <dbReference type="NCBI Taxonomy" id="1173583"/>
    <lineage>
        <taxon>Bacteria</taxon>
        <taxon>Pseudomonadati</taxon>
        <taxon>Bacteroidota</taxon>
        <taxon>Sphingobacteriia</taxon>
        <taxon>Sphingobacteriales</taxon>
        <taxon>Sphingobacteriaceae</taxon>
        <taxon>Mucilaginibacter</taxon>
    </lineage>
</organism>
<dbReference type="RefSeq" id="WP_321565330.1">
    <property type="nucleotide sequence ID" value="NZ_CP139558.1"/>
</dbReference>
<dbReference type="EMBL" id="CP139558">
    <property type="protein sequence ID" value="WPU96229.1"/>
    <property type="molecule type" value="Genomic_DNA"/>
</dbReference>
<gene>
    <name evidence="1" type="ORF">SNE25_11940</name>
</gene>
<accession>A0ABZ0TWN8</accession>
<reference evidence="1 2" key="1">
    <citation type="submission" date="2023-11" db="EMBL/GenBank/DDBJ databases">
        <title>Analysis of the Genomes of Mucilaginibacter gossypii cycad 4 and M. sabulilitoris SNA2: microbes with the potential for plant growth promotion.</title>
        <authorList>
            <person name="Hirsch A.M."/>
            <person name="Humm E."/>
            <person name="Rubbi M."/>
            <person name="Del Vecchio G."/>
            <person name="Ha S.M."/>
            <person name="Pellegrini M."/>
            <person name="Gunsalus R.P."/>
        </authorList>
    </citation>
    <scope>NUCLEOTIDE SEQUENCE [LARGE SCALE GENOMIC DNA]</scope>
    <source>
        <strain evidence="1 2">SNA2</strain>
    </source>
</reference>
<sequence length="287" mass="33605">MQGEELLKIFYKGKDYTLKELVEDNNQFSRSILIPDQLHKQYSSFLVSSSMDFGYIIALDKFNHLYSLLTTARFALTQAHQKLHKSPVTWSSGYLGQLWIRSQFLKNSFLWYNSCDDYFLQIIWFAFDFTDPNKLTTQAKYKRVLKDSRWESLLKALEPKKHETEVINLLNKINEFHNDNTVKQVKSIANSLKHHADIYIKDLETQPDYLITSYQGFTSAATANKGLDIDESAILLQDMHKKVVEFASFLHVYIDFDKAFEPEEAGVINLAQRKDKATYKKFYINEY</sequence>
<protein>
    <recommendedName>
        <fullName evidence="3">HEPN AbiU2-like domain-containing protein</fullName>
    </recommendedName>
</protein>
<evidence type="ECO:0000313" key="2">
    <source>
        <dbReference type="Proteomes" id="UP001324380"/>
    </source>
</evidence>
<dbReference type="Proteomes" id="UP001324380">
    <property type="component" value="Chromosome"/>
</dbReference>
<name>A0ABZ0TWN8_9SPHI</name>
<evidence type="ECO:0008006" key="3">
    <source>
        <dbReference type="Google" id="ProtNLM"/>
    </source>
</evidence>